<reference evidence="1" key="1">
    <citation type="thesis" date="2020" institute="ProQuest LLC" country="789 East Eisenhower Parkway, Ann Arbor, MI, USA">
        <title>Comparative Genomics and Chromosome Evolution.</title>
        <authorList>
            <person name="Mudd A.B."/>
        </authorList>
    </citation>
    <scope>NUCLEOTIDE SEQUENCE</scope>
    <source>
        <strain evidence="1">HN-11 Male</strain>
        <tissue evidence="1">Kidney and liver</tissue>
    </source>
</reference>
<dbReference type="PANTHER" id="PTHR45913">
    <property type="entry name" value="EPM2A-INTERACTING PROTEIN 1"/>
    <property type="match status" value="1"/>
</dbReference>
<dbReference type="OrthoDB" id="1101576at2759"/>
<evidence type="ECO:0000313" key="2">
    <source>
        <dbReference type="Proteomes" id="UP000770717"/>
    </source>
</evidence>
<dbReference type="Proteomes" id="UP000770717">
    <property type="component" value="Unassembled WGS sequence"/>
</dbReference>
<organism evidence="1 2">
    <name type="scientific">Eleutherodactylus coqui</name>
    <name type="common">Puerto Rican coqui</name>
    <dbReference type="NCBI Taxonomy" id="57060"/>
    <lineage>
        <taxon>Eukaryota</taxon>
        <taxon>Metazoa</taxon>
        <taxon>Chordata</taxon>
        <taxon>Craniata</taxon>
        <taxon>Vertebrata</taxon>
        <taxon>Euteleostomi</taxon>
        <taxon>Amphibia</taxon>
        <taxon>Batrachia</taxon>
        <taxon>Anura</taxon>
        <taxon>Neobatrachia</taxon>
        <taxon>Hyloidea</taxon>
        <taxon>Eleutherodactylidae</taxon>
        <taxon>Eleutherodactylinae</taxon>
        <taxon>Eleutherodactylus</taxon>
        <taxon>Eleutherodactylus</taxon>
    </lineage>
</organism>
<evidence type="ECO:0000313" key="1">
    <source>
        <dbReference type="EMBL" id="KAG9494528.1"/>
    </source>
</evidence>
<feature type="non-terminal residue" evidence="1">
    <location>
        <position position="405"/>
    </location>
</feature>
<dbReference type="AlphaFoldDB" id="A0A8J6FTL5"/>
<protein>
    <recommendedName>
        <fullName evidence="3">DUF4371 domain-containing protein</fullName>
    </recommendedName>
</protein>
<dbReference type="PANTHER" id="PTHR45913:SF22">
    <property type="entry name" value="SCAN BOX DOMAIN-CONTAINING PROTEIN"/>
    <property type="match status" value="1"/>
</dbReference>
<dbReference type="EMBL" id="WNTK01000001">
    <property type="protein sequence ID" value="KAG9494528.1"/>
    <property type="molecule type" value="Genomic_DNA"/>
</dbReference>
<comment type="caution">
    <text evidence="1">The sequence shown here is derived from an EMBL/GenBank/DDBJ whole genome shotgun (WGS) entry which is preliminary data.</text>
</comment>
<evidence type="ECO:0008006" key="3">
    <source>
        <dbReference type="Google" id="ProtNLM"/>
    </source>
</evidence>
<gene>
    <name evidence="1" type="ORF">GDO78_002054</name>
</gene>
<keyword evidence="2" id="KW-1185">Reference proteome</keyword>
<proteinExistence type="predicted"/>
<sequence length="405" mass="46513">MAEKKCRQYSNECFKYGFIPSPTNRQLPLCLACEKAFTNEAMKPSRLSEHLAKMHSDKVGKPISFFQGLKSKFENRSTVGKVYGTSALNADKGLLASFKVSLLIAQCGKAHTIGETIVLPTVKELVTTMLGPDACAMVKLIPLSNDTVSRRIDEMAADVKETLLDVLKNTEFLMQIDEAMVRDNEALLLAYVHFINRNEEVVEELLFTRILTTNTKGSSIYKRVEEFFQYKNIPLINVLACVTHRVAFMIGRYRGFIAHLKSAIPGIMAVHFVIHQQNLVAKQLYHDEEFERLLLHIEVRWLSRGKCLRHFNKLFDTVVEFFRPIDASLCYSIELRCLEVAYLADIFEKLNKVNTKQQENKMNFIKAKERNNFQDADLDVFCSHLKQAKEDMETRFNDLYAFEIP</sequence>
<accession>A0A8J6FTL5</accession>
<name>A0A8J6FTL5_ELECQ</name>